<organism evidence="3 4">
    <name type="scientific">Prorocentrum cordatum</name>
    <dbReference type="NCBI Taxonomy" id="2364126"/>
    <lineage>
        <taxon>Eukaryota</taxon>
        <taxon>Sar</taxon>
        <taxon>Alveolata</taxon>
        <taxon>Dinophyceae</taxon>
        <taxon>Prorocentrales</taxon>
        <taxon>Prorocentraceae</taxon>
        <taxon>Prorocentrum</taxon>
    </lineage>
</organism>
<dbReference type="Proteomes" id="UP001189429">
    <property type="component" value="Unassembled WGS sequence"/>
</dbReference>
<evidence type="ECO:0000256" key="2">
    <source>
        <dbReference type="SAM" id="Phobius"/>
    </source>
</evidence>
<name>A0ABN9V8X5_9DINO</name>
<evidence type="ECO:0000256" key="1">
    <source>
        <dbReference type="SAM" id="MobiDB-lite"/>
    </source>
</evidence>
<protein>
    <submittedName>
        <fullName evidence="3">Uncharacterized protein</fullName>
    </submittedName>
</protein>
<keyword evidence="2" id="KW-0472">Membrane</keyword>
<feature type="region of interest" description="Disordered" evidence="1">
    <location>
        <begin position="79"/>
        <end position="118"/>
    </location>
</feature>
<gene>
    <name evidence="3" type="ORF">PCOR1329_LOCUS55776</name>
</gene>
<keyword evidence="4" id="KW-1185">Reference proteome</keyword>
<evidence type="ECO:0000313" key="4">
    <source>
        <dbReference type="Proteomes" id="UP001189429"/>
    </source>
</evidence>
<dbReference type="EMBL" id="CAUYUJ010016848">
    <property type="protein sequence ID" value="CAK0869421.1"/>
    <property type="molecule type" value="Genomic_DNA"/>
</dbReference>
<keyword evidence="2" id="KW-1133">Transmembrane helix</keyword>
<reference evidence="3" key="1">
    <citation type="submission" date="2023-10" db="EMBL/GenBank/DDBJ databases">
        <authorList>
            <person name="Chen Y."/>
            <person name="Shah S."/>
            <person name="Dougan E. K."/>
            <person name="Thang M."/>
            <person name="Chan C."/>
        </authorList>
    </citation>
    <scope>NUCLEOTIDE SEQUENCE [LARGE SCALE GENOMIC DNA]</scope>
</reference>
<comment type="caution">
    <text evidence="3">The sequence shown here is derived from an EMBL/GenBank/DDBJ whole genome shotgun (WGS) entry which is preliminary data.</text>
</comment>
<feature type="transmembrane region" description="Helical" evidence="2">
    <location>
        <begin position="51"/>
        <end position="69"/>
    </location>
</feature>
<accession>A0ABN9V8X5</accession>
<keyword evidence="2" id="KW-0812">Transmembrane</keyword>
<feature type="compositionally biased region" description="Basic and acidic residues" evidence="1">
    <location>
        <begin position="102"/>
        <end position="111"/>
    </location>
</feature>
<evidence type="ECO:0000313" key="3">
    <source>
        <dbReference type="EMBL" id="CAK0869421.1"/>
    </source>
</evidence>
<sequence length="118" mass="12306">MRGWRICEPDRRLLEEAPEPNVSALALAAASEPTEAEPEANLEASIEARRMVVGTLAVAAGVSLWALLVRHARQKGALPPLRGGLADGDAKGSGSSAAYVDVHGDTERGEGSRALVPL</sequence>
<proteinExistence type="predicted"/>